<dbReference type="GO" id="GO:0045087">
    <property type="term" value="P:innate immune response"/>
    <property type="evidence" value="ECO:0007669"/>
    <property type="project" value="UniProtKB-KW"/>
</dbReference>
<dbReference type="CDD" id="cd08544">
    <property type="entry name" value="Reeler"/>
    <property type="match status" value="1"/>
</dbReference>
<evidence type="ECO:0000256" key="2">
    <source>
        <dbReference type="ARBA" id="ARBA00008501"/>
    </source>
</evidence>
<evidence type="ECO:0000256" key="6">
    <source>
        <dbReference type="ARBA" id="ARBA00022729"/>
    </source>
</evidence>
<comment type="subcellular location">
    <subcellularLocation>
        <location evidence="1">Secreted</location>
    </subcellularLocation>
</comment>
<keyword evidence="12" id="KW-1185">Reference proteome</keyword>
<evidence type="ECO:0000259" key="10">
    <source>
        <dbReference type="PROSITE" id="PS51019"/>
    </source>
</evidence>
<dbReference type="PROSITE" id="PS51019">
    <property type="entry name" value="REELIN"/>
    <property type="match status" value="1"/>
</dbReference>
<dbReference type="PANTHER" id="PTHR45828">
    <property type="entry name" value="CYTOCHROME B561/FERRIC REDUCTASE TRANSMEMBRANE"/>
    <property type="match status" value="1"/>
</dbReference>
<evidence type="ECO:0000256" key="3">
    <source>
        <dbReference type="ARBA" id="ARBA00022525"/>
    </source>
</evidence>
<dbReference type="InterPro" id="IPR002861">
    <property type="entry name" value="Reeler_dom"/>
</dbReference>
<dbReference type="InterPro" id="IPR042307">
    <property type="entry name" value="Reeler_sf"/>
</dbReference>
<evidence type="ECO:0000256" key="8">
    <source>
        <dbReference type="ARBA" id="ARBA00023022"/>
    </source>
</evidence>
<keyword evidence="5" id="KW-0399">Innate immunity</keyword>
<evidence type="ECO:0000256" key="4">
    <source>
        <dbReference type="ARBA" id="ARBA00022529"/>
    </source>
</evidence>
<dbReference type="PANTHER" id="PTHR45828:SF9">
    <property type="entry name" value="CELL WALL INTEGRITY AND STRESS RESPONSE COMPONENT 4-LIKE-RELATED"/>
    <property type="match status" value="1"/>
</dbReference>
<keyword evidence="8" id="KW-0044">Antibiotic</keyword>
<accession>A0AAV4J7F5</accession>
<dbReference type="Proteomes" id="UP000762676">
    <property type="component" value="Unassembled WGS sequence"/>
</dbReference>
<feature type="domain" description="Reelin" evidence="10">
    <location>
        <begin position="16"/>
        <end position="188"/>
    </location>
</feature>
<keyword evidence="4" id="KW-0929">Antimicrobial</keyword>
<dbReference type="Gene3D" id="2.60.40.4060">
    <property type="entry name" value="Reeler domain"/>
    <property type="match status" value="1"/>
</dbReference>
<dbReference type="GO" id="GO:0016020">
    <property type="term" value="C:membrane"/>
    <property type="evidence" value="ECO:0007669"/>
    <property type="project" value="TreeGrafter"/>
</dbReference>
<dbReference type="InterPro" id="IPR051237">
    <property type="entry name" value="Ferric-chelate_Red/DefProt"/>
</dbReference>
<dbReference type="Pfam" id="PF02014">
    <property type="entry name" value="Reeler"/>
    <property type="match status" value="1"/>
</dbReference>
<comment type="similarity">
    <text evidence="2">Belongs to the insect defense protein family.</text>
</comment>
<name>A0AAV4J7F5_9GAST</name>
<evidence type="ECO:0000256" key="7">
    <source>
        <dbReference type="ARBA" id="ARBA00022859"/>
    </source>
</evidence>
<feature type="signal peptide" evidence="9">
    <location>
        <begin position="1"/>
        <end position="21"/>
    </location>
</feature>
<reference evidence="11 12" key="1">
    <citation type="journal article" date="2021" name="Elife">
        <title>Chloroplast acquisition without the gene transfer in kleptoplastic sea slugs, Plakobranchus ocellatus.</title>
        <authorList>
            <person name="Maeda T."/>
            <person name="Takahashi S."/>
            <person name="Yoshida T."/>
            <person name="Shimamura S."/>
            <person name="Takaki Y."/>
            <person name="Nagai Y."/>
            <person name="Toyoda A."/>
            <person name="Suzuki Y."/>
            <person name="Arimoto A."/>
            <person name="Ishii H."/>
            <person name="Satoh N."/>
            <person name="Nishiyama T."/>
            <person name="Hasebe M."/>
            <person name="Maruyama T."/>
            <person name="Minagawa J."/>
            <person name="Obokata J."/>
            <person name="Shigenobu S."/>
        </authorList>
    </citation>
    <scope>NUCLEOTIDE SEQUENCE [LARGE SCALE GENOMIC DNA]</scope>
</reference>
<evidence type="ECO:0000313" key="11">
    <source>
        <dbReference type="EMBL" id="GFS17603.1"/>
    </source>
</evidence>
<evidence type="ECO:0000256" key="5">
    <source>
        <dbReference type="ARBA" id="ARBA00022588"/>
    </source>
</evidence>
<keyword evidence="6 9" id="KW-0732">Signal</keyword>
<keyword evidence="7" id="KW-0391">Immunity</keyword>
<dbReference type="GO" id="GO:0042742">
    <property type="term" value="P:defense response to bacterium"/>
    <property type="evidence" value="ECO:0007669"/>
    <property type="project" value="UniProtKB-KW"/>
</dbReference>
<feature type="chain" id="PRO_5043730355" evidence="9">
    <location>
        <begin position="22"/>
        <end position="220"/>
    </location>
</feature>
<dbReference type="EMBL" id="BMAT01006665">
    <property type="protein sequence ID" value="GFS17603.1"/>
    <property type="molecule type" value="Genomic_DNA"/>
</dbReference>
<evidence type="ECO:0000256" key="9">
    <source>
        <dbReference type="SAM" id="SignalP"/>
    </source>
</evidence>
<dbReference type="GO" id="GO:0005576">
    <property type="term" value="C:extracellular region"/>
    <property type="evidence" value="ECO:0007669"/>
    <property type="project" value="UniProtKB-SubCell"/>
</dbReference>
<keyword evidence="3" id="KW-0964">Secreted</keyword>
<sequence length="220" mass="23450">METSHLVASVFCVLLSFEVSSFPTGAPLNACMTLDPSSSHGSSTAIGPSPYKLTYSSSTYRPGEVIQVTLSGSQFKGFLIVGRKAIDTTRANVGLFQTPSTPDAKLLCTGLQEGNGVTHTNNTVKSSITLNWKAPSSAVGDIAFHFTVVRGGAPSIQSNPADYYMGLKSAPLKLAPDSTDAVLPVQEESVGVSVMVIRQEYEEEIVYAVPSSRQNYLHEK</sequence>
<evidence type="ECO:0000313" key="12">
    <source>
        <dbReference type="Proteomes" id="UP000762676"/>
    </source>
</evidence>
<proteinExistence type="inferred from homology"/>
<dbReference type="AlphaFoldDB" id="A0AAV4J7F5"/>
<comment type="caution">
    <text evidence="11">The sequence shown here is derived from an EMBL/GenBank/DDBJ whole genome shotgun (WGS) entry which is preliminary data.</text>
</comment>
<organism evidence="11 12">
    <name type="scientific">Elysia marginata</name>
    <dbReference type="NCBI Taxonomy" id="1093978"/>
    <lineage>
        <taxon>Eukaryota</taxon>
        <taxon>Metazoa</taxon>
        <taxon>Spiralia</taxon>
        <taxon>Lophotrochozoa</taxon>
        <taxon>Mollusca</taxon>
        <taxon>Gastropoda</taxon>
        <taxon>Heterobranchia</taxon>
        <taxon>Euthyneura</taxon>
        <taxon>Panpulmonata</taxon>
        <taxon>Sacoglossa</taxon>
        <taxon>Placobranchoidea</taxon>
        <taxon>Plakobranchidae</taxon>
        <taxon>Elysia</taxon>
    </lineage>
</organism>
<evidence type="ECO:0000256" key="1">
    <source>
        <dbReference type="ARBA" id="ARBA00004613"/>
    </source>
</evidence>
<protein>
    <submittedName>
        <fullName evidence="11">Ferric-chelate reductase 1</fullName>
    </submittedName>
</protein>
<gene>
    <name evidence="11" type="ORF">ElyMa_003243700</name>
</gene>